<protein>
    <recommendedName>
        <fullName evidence="5">SGNH/GDSL hydrolase family protein</fullName>
    </recommendedName>
</protein>
<dbReference type="RefSeq" id="WP_238242180.1">
    <property type="nucleotide sequence ID" value="NZ_BPQQ01000155.1"/>
</dbReference>
<evidence type="ECO:0000256" key="1">
    <source>
        <dbReference type="SAM" id="MobiDB-lite"/>
    </source>
</evidence>
<keyword evidence="2" id="KW-1133">Transmembrane helix</keyword>
<evidence type="ECO:0000313" key="3">
    <source>
        <dbReference type="EMBL" id="GJE04677.1"/>
    </source>
</evidence>
<reference evidence="3" key="1">
    <citation type="journal article" date="2021" name="Front. Microbiol.">
        <title>Comprehensive Comparative Genomics and Phenotyping of Methylobacterium Species.</title>
        <authorList>
            <person name="Alessa O."/>
            <person name="Ogura Y."/>
            <person name="Fujitani Y."/>
            <person name="Takami H."/>
            <person name="Hayashi T."/>
            <person name="Sahin N."/>
            <person name="Tani A."/>
        </authorList>
    </citation>
    <scope>NUCLEOTIDE SEQUENCE</scope>
    <source>
        <strain evidence="3">DSM 17168</strain>
    </source>
</reference>
<keyword evidence="4" id="KW-1185">Reference proteome</keyword>
<dbReference type="Proteomes" id="UP001055153">
    <property type="component" value="Unassembled WGS sequence"/>
</dbReference>
<feature type="transmembrane region" description="Helical" evidence="2">
    <location>
        <begin position="33"/>
        <end position="53"/>
    </location>
</feature>
<gene>
    <name evidence="3" type="ORF">GMJLKIPL_6642</name>
</gene>
<proteinExistence type="predicted"/>
<feature type="region of interest" description="Disordered" evidence="1">
    <location>
        <begin position="348"/>
        <end position="367"/>
    </location>
</feature>
<organism evidence="3 4">
    <name type="scientific">Methylobacterium isbiliense</name>
    <dbReference type="NCBI Taxonomy" id="315478"/>
    <lineage>
        <taxon>Bacteria</taxon>
        <taxon>Pseudomonadati</taxon>
        <taxon>Pseudomonadota</taxon>
        <taxon>Alphaproteobacteria</taxon>
        <taxon>Hyphomicrobiales</taxon>
        <taxon>Methylobacteriaceae</taxon>
        <taxon>Methylobacterium</taxon>
    </lineage>
</organism>
<evidence type="ECO:0000313" key="4">
    <source>
        <dbReference type="Proteomes" id="UP001055153"/>
    </source>
</evidence>
<dbReference type="EMBL" id="BPQQ01000155">
    <property type="protein sequence ID" value="GJE04677.1"/>
    <property type="molecule type" value="Genomic_DNA"/>
</dbReference>
<name>A0ABQ4SNL6_9HYPH</name>
<keyword evidence="2" id="KW-0812">Transmembrane</keyword>
<sequence length="367" mass="39451">MNSLAPGARRAVRPAGADPAAAVAAPPGAWRRFVGVVLAVAAAAGLAVLGFIATMDPYGLRAAPGRPAGPIMDLNQRFMYPQVVRSGAYDAAVFGTSTARLLDPRALAAALGGRFANLAMNAATPWEQVQLARLFLRTVQARGVVFGLDANWCDAQADAKRLTFRAFPPWLYRRDAAWRGLLHQWNLQSLQIAGRVLLHRLGRMRERIRHDGYEVFTPPEASYDGARASAHIRSWGREDPSAGPGPMPALDWLDALLAAVPPDARKLVAFMPVHVAAQAPPGSPGAEREAACKARVAAIGRSRGATVVDFRIPSGVTTRDENYWDPLHYRLPIADRVVAALARAAETGADDPDGFYRVLTPPRPAGR</sequence>
<evidence type="ECO:0008006" key="5">
    <source>
        <dbReference type="Google" id="ProtNLM"/>
    </source>
</evidence>
<reference evidence="3" key="2">
    <citation type="submission" date="2021-08" db="EMBL/GenBank/DDBJ databases">
        <authorList>
            <person name="Tani A."/>
            <person name="Ola A."/>
            <person name="Ogura Y."/>
            <person name="Katsura K."/>
            <person name="Hayashi T."/>
        </authorList>
    </citation>
    <scope>NUCLEOTIDE SEQUENCE</scope>
    <source>
        <strain evidence="3">DSM 17168</strain>
    </source>
</reference>
<accession>A0ABQ4SNL6</accession>
<comment type="caution">
    <text evidence="3">The sequence shown here is derived from an EMBL/GenBank/DDBJ whole genome shotgun (WGS) entry which is preliminary data.</text>
</comment>
<keyword evidence="2" id="KW-0472">Membrane</keyword>
<evidence type="ECO:0000256" key="2">
    <source>
        <dbReference type="SAM" id="Phobius"/>
    </source>
</evidence>